<protein>
    <submittedName>
        <fullName evidence="1">Uncharacterized protein</fullName>
    </submittedName>
</protein>
<gene>
    <name evidence="1" type="ORF">R1T40_14895</name>
</gene>
<dbReference type="EMBL" id="CP136704">
    <property type="protein sequence ID" value="WOI32244.1"/>
    <property type="molecule type" value="Genomic_DNA"/>
</dbReference>
<reference evidence="1 2" key="1">
    <citation type="submission" date="2023-10" db="EMBL/GenBank/DDBJ databases">
        <title>Eight complete genome sequences of bacteria isolated from laboratory stock of Giant Kelp gametophytes.</title>
        <authorList>
            <person name="Tolentino B."/>
            <person name="Nuzhdin S."/>
        </authorList>
    </citation>
    <scope>NUCLEOTIDE SEQUENCE [LARGE SCALE GENOMIC DNA]</scope>
    <source>
        <strain evidence="1 2">LC.270.F.C4</strain>
    </source>
</reference>
<dbReference type="Proteomes" id="UP001302666">
    <property type="component" value="Chromosome"/>
</dbReference>
<organism evidence="1 2">
    <name type="scientific">Tritonibacter scottomollicae</name>
    <name type="common">Epibacterium scottomollicae</name>
    <dbReference type="NCBI Taxonomy" id="483013"/>
    <lineage>
        <taxon>Bacteria</taxon>
        <taxon>Pseudomonadati</taxon>
        <taxon>Pseudomonadota</taxon>
        <taxon>Alphaproteobacteria</taxon>
        <taxon>Rhodobacterales</taxon>
        <taxon>Paracoccaceae</taxon>
        <taxon>Tritonibacter</taxon>
    </lineage>
</organism>
<name>A0ABZ0HE60_TRISK</name>
<sequence>MNDIGAVGADVTEAARRIPADNKTLTDRLFPVSLGKSDARCGWHLGGGGFVSAFSRKNGWIGKLRIWCRLCPLLN</sequence>
<proteinExistence type="predicted"/>
<evidence type="ECO:0000313" key="1">
    <source>
        <dbReference type="EMBL" id="WOI32244.1"/>
    </source>
</evidence>
<accession>A0ABZ0HE60</accession>
<evidence type="ECO:0000313" key="2">
    <source>
        <dbReference type="Proteomes" id="UP001302666"/>
    </source>
</evidence>
<dbReference type="RefSeq" id="WP_317384672.1">
    <property type="nucleotide sequence ID" value="NZ_CP136704.1"/>
</dbReference>
<keyword evidence="2" id="KW-1185">Reference proteome</keyword>